<sequence>MGLIVVRVRDIIITALSGISVPLDLKMSKSTGQRGAKTLKTTRESTYSPYQKINNLVQLI</sequence>
<comment type="caution">
    <text evidence="1">The sequence shown here is derived from an EMBL/GenBank/DDBJ whole genome shotgun (WGS) entry which is preliminary data.</text>
</comment>
<keyword evidence="2" id="KW-1185">Reference proteome</keyword>
<organism evidence="1 2">
    <name type="scientific">Planktothrix paucivesiculata PCC 9631</name>
    <dbReference type="NCBI Taxonomy" id="671071"/>
    <lineage>
        <taxon>Bacteria</taxon>
        <taxon>Bacillati</taxon>
        <taxon>Cyanobacteriota</taxon>
        <taxon>Cyanophyceae</taxon>
        <taxon>Oscillatoriophycideae</taxon>
        <taxon>Oscillatoriales</taxon>
        <taxon>Microcoleaceae</taxon>
        <taxon>Planktothrix</taxon>
    </lineage>
</organism>
<dbReference type="Proteomes" id="UP000182190">
    <property type="component" value="Unassembled WGS sequence"/>
</dbReference>
<reference evidence="1" key="1">
    <citation type="submission" date="2019-10" db="EMBL/GenBank/DDBJ databases">
        <authorList>
            <consortium name="Genoscope - CEA"/>
            <person name="William W."/>
        </authorList>
    </citation>
    <scope>NUCLEOTIDE SEQUENCE [LARGE SCALE GENOMIC DNA]</scope>
    <source>
        <strain evidence="1">BBR_PRJEB10994</strain>
    </source>
</reference>
<protein>
    <submittedName>
        <fullName evidence="1">Uncharacterized protein</fullName>
    </submittedName>
</protein>
<proteinExistence type="predicted"/>
<accession>A0A7Z9BXQ4</accession>
<dbReference type="AlphaFoldDB" id="A0A7Z9BXQ4"/>
<evidence type="ECO:0000313" key="2">
    <source>
        <dbReference type="Proteomes" id="UP000182190"/>
    </source>
</evidence>
<dbReference type="EMBL" id="CZCS02000229">
    <property type="protein sequence ID" value="VXD24660.1"/>
    <property type="molecule type" value="Genomic_DNA"/>
</dbReference>
<name>A0A7Z9BXQ4_9CYAN</name>
<gene>
    <name evidence="1" type="ORF">PL9631_850066</name>
</gene>
<evidence type="ECO:0000313" key="1">
    <source>
        <dbReference type="EMBL" id="VXD24660.1"/>
    </source>
</evidence>